<dbReference type="Proteomes" id="UP001151760">
    <property type="component" value="Unassembled WGS sequence"/>
</dbReference>
<comment type="caution">
    <text evidence="2">The sequence shown here is derived from an EMBL/GenBank/DDBJ whole genome shotgun (WGS) entry which is preliminary data.</text>
</comment>
<organism evidence="2 3">
    <name type="scientific">Tanacetum coccineum</name>
    <dbReference type="NCBI Taxonomy" id="301880"/>
    <lineage>
        <taxon>Eukaryota</taxon>
        <taxon>Viridiplantae</taxon>
        <taxon>Streptophyta</taxon>
        <taxon>Embryophyta</taxon>
        <taxon>Tracheophyta</taxon>
        <taxon>Spermatophyta</taxon>
        <taxon>Magnoliopsida</taxon>
        <taxon>eudicotyledons</taxon>
        <taxon>Gunneridae</taxon>
        <taxon>Pentapetalae</taxon>
        <taxon>asterids</taxon>
        <taxon>campanulids</taxon>
        <taxon>Asterales</taxon>
        <taxon>Asteraceae</taxon>
        <taxon>Asteroideae</taxon>
        <taxon>Anthemideae</taxon>
        <taxon>Anthemidinae</taxon>
        <taxon>Tanacetum</taxon>
    </lineage>
</organism>
<evidence type="ECO:0000313" key="2">
    <source>
        <dbReference type="EMBL" id="GJS72049.1"/>
    </source>
</evidence>
<proteinExistence type="predicted"/>
<dbReference type="EMBL" id="BQNB010010051">
    <property type="protein sequence ID" value="GJS72049.1"/>
    <property type="molecule type" value="Genomic_DNA"/>
</dbReference>
<keyword evidence="3" id="KW-1185">Reference proteome</keyword>
<evidence type="ECO:0000259" key="1">
    <source>
        <dbReference type="Pfam" id="PF22936"/>
    </source>
</evidence>
<protein>
    <recommendedName>
        <fullName evidence="1">Retrovirus-related Pol polyprotein from transposon TNT 1-94-like beta-barrel domain-containing protein</fullName>
    </recommendedName>
</protein>
<dbReference type="Pfam" id="PF22936">
    <property type="entry name" value="Pol_BBD"/>
    <property type="match status" value="1"/>
</dbReference>
<evidence type="ECO:0000313" key="3">
    <source>
        <dbReference type="Proteomes" id="UP001151760"/>
    </source>
</evidence>
<reference evidence="2" key="2">
    <citation type="submission" date="2022-01" db="EMBL/GenBank/DDBJ databases">
        <authorList>
            <person name="Yamashiro T."/>
            <person name="Shiraishi A."/>
            <person name="Satake H."/>
            <person name="Nakayama K."/>
        </authorList>
    </citation>
    <scope>NUCLEOTIDE SEQUENCE</scope>
</reference>
<dbReference type="InterPro" id="IPR054722">
    <property type="entry name" value="PolX-like_BBD"/>
</dbReference>
<gene>
    <name evidence="2" type="ORF">Tco_0704890</name>
</gene>
<name>A0ABQ4Y3A7_9ASTR</name>
<feature type="domain" description="Retrovirus-related Pol polyprotein from transposon TNT 1-94-like beta-barrel" evidence="1">
    <location>
        <begin position="262"/>
        <end position="331"/>
    </location>
</feature>
<accession>A0ABQ4Y3A7</accession>
<reference evidence="2" key="1">
    <citation type="journal article" date="2022" name="Int. J. Mol. Sci.">
        <title>Draft Genome of Tanacetum Coccineum: Genomic Comparison of Closely Related Tanacetum-Family Plants.</title>
        <authorList>
            <person name="Yamashiro T."/>
            <person name="Shiraishi A."/>
            <person name="Nakayama K."/>
            <person name="Satake H."/>
        </authorList>
    </citation>
    <scope>NUCLEOTIDE SEQUENCE</scope>
</reference>
<sequence length="357" mass="39409">MVISSPCLTDIRIGYKELASPGLNSSWFSIHLVVYNEELDIPEQTATGKGTSNLLMAGSLPKTTKPTYQVSVKLKTRLGYNAASSTAASPAVESFVNSSKMLENQEYNNENMDVTTIVTPSNVKIVESNHESTDVKSNGDVEFIPNVEDKTVRPSTEKIKFVKSARETVEKGTGKINTAGINVNTAGANINTVNIPINTAASTPNVNHPRPKSNAFERGYSQSSRPFNRYFAKKNSIFNTNVNTARHAGATHNRRSIRKKAVIDSGCSRHMTGNNCYLDEYEDYDGGFVSFGDGKGIIFRKGKIKTGSLDFDDVYFYKELKYKLFSVSQICYKKNNVSFSNTECLVLSSDFKLLDES</sequence>